<name>A0A392T7Q8_9FABA</name>
<sequence>MAAHNIQFQQQMVAQHIQFQQTTEAAINDLKTQVGQLATTVNQLQTQG</sequence>
<protein>
    <submittedName>
        <fullName evidence="1">Uncharacterized protein</fullName>
    </submittedName>
</protein>
<accession>A0A392T7Q8</accession>
<feature type="non-terminal residue" evidence="1">
    <location>
        <position position="48"/>
    </location>
</feature>
<comment type="caution">
    <text evidence="1">The sequence shown here is derived from an EMBL/GenBank/DDBJ whole genome shotgun (WGS) entry which is preliminary data.</text>
</comment>
<keyword evidence="2" id="KW-1185">Reference proteome</keyword>
<evidence type="ECO:0000313" key="2">
    <source>
        <dbReference type="Proteomes" id="UP000265520"/>
    </source>
</evidence>
<evidence type="ECO:0000313" key="1">
    <source>
        <dbReference type="EMBL" id="MCI57143.1"/>
    </source>
</evidence>
<dbReference type="Proteomes" id="UP000265520">
    <property type="component" value="Unassembled WGS sequence"/>
</dbReference>
<dbReference type="AlphaFoldDB" id="A0A392T7Q8"/>
<dbReference type="EMBL" id="LXQA010524103">
    <property type="protein sequence ID" value="MCI57143.1"/>
    <property type="molecule type" value="Genomic_DNA"/>
</dbReference>
<organism evidence="1 2">
    <name type="scientific">Trifolium medium</name>
    <dbReference type="NCBI Taxonomy" id="97028"/>
    <lineage>
        <taxon>Eukaryota</taxon>
        <taxon>Viridiplantae</taxon>
        <taxon>Streptophyta</taxon>
        <taxon>Embryophyta</taxon>
        <taxon>Tracheophyta</taxon>
        <taxon>Spermatophyta</taxon>
        <taxon>Magnoliopsida</taxon>
        <taxon>eudicotyledons</taxon>
        <taxon>Gunneridae</taxon>
        <taxon>Pentapetalae</taxon>
        <taxon>rosids</taxon>
        <taxon>fabids</taxon>
        <taxon>Fabales</taxon>
        <taxon>Fabaceae</taxon>
        <taxon>Papilionoideae</taxon>
        <taxon>50 kb inversion clade</taxon>
        <taxon>NPAAA clade</taxon>
        <taxon>Hologalegina</taxon>
        <taxon>IRL clade</taxon>
        <taxon>Trifolieae</taxon>
        <taxon>Trifolium</taxon>
    </lineage>
</organism>
<proteinExistence type="predicted"/>
<reference evidence="1 2" key="1">
    <citation type="journal article" date="2018" name="Front. Plant Sci.">
        <title>Red Clover (Trifolium pratense) and Zigzag Clover (T. medium) - A Picture of Genomic Similarities and Differences.</title>
        <authorList>
            <person name="Dluhosova J."/>
            <person name="Istvanek J."/>
            <person name="Nedelnik J."/>
            <person name="Repkova J."/>
        </authorList>
    </citation>
    <scope>NUCLEOTIDE SEQUENCE [LARGE SCALE GENOMIC DNA]</scope>
    <source>
        <strain evidence="2">cv. 10/8</strain>
        <tissue evidence="1">Leaf</tissue>
    </source>
</reference>